<name>A0A1M6MP91_9ACTN</name>
<organism evidence="2 3">
    <name type="scientific">Nocardiopsis flavescens</name>
    <dbReference type="NCBI Taxonomy" id="758803"/>
    <lineage>
        <taxon>Bacteria</taxon>
        <taxon>Bacillati</taxon>
        <taxon>Actinomycetota</taxon>
        <taxon>Actinomycetes</taxon>
        <taxon>Streptosporangiales</taxon>
        <taxon>Nocardiopsidaceae</taxon>
        <taxon>Nocardiopsis</taxon>
    </lineage>
</organism>
<dbReference type="Proteomes" id="UP000184452">
    <property type="component" value="Unassembled WGS sequence"/>
</dbReference>
<keyword evidence="3" id="KW-1185">Reference proteome</keyword>
<evidence type="ECO:0000313" key="3">
    <source>
        <dbReference type="Proteomes" id="UP000184452"/>
    </source>
</evidence>
<evidence type="ECO:0000313" key="2">
    <source>
        <dbReference type="EMBL" id="SHJ85239.1"/>
    </source>
</evidence>
<evidence type="ECO:0008006" key="4">
    <source>
        <dbReference type="Google" id="ProtNLM"/>
    </source>
</evidence>
<evidence type="ECO:0000256" key="1">
    <source>
        <dbReference type="SAM" id="Phobius"/>
    </source>
</evidence>
<protein>
    <recommendedName>
        <fullName evidence="4">DUF3558 domain-containing protein</fullName>
    </recommendedName>
</protein>
<accession>A0A1M6MP91</accession>
<feature type="transmembrane region" description="Helical" evidence="1">
    <location>
        <begin position="21"/>
        <end position="45"/>
    </location>
</feature>
<gene>
    <name evidence="2" type="ORF">SAMN05421803_110144</name>
</gene>
<proteinExistence type="predicted"/>
<dbReference type="EMBL" id="FQZK01000010">
    <property type="protein sequence ID" value="SHJ85239.1"/>
    <property type="molecule type" value="Genomic_DNA"/>
</dbReference>
<keyword evidence="1" id="KW-0472">Membrane</keyword>
<keyword evidence="1" id="KW-0812">Transmembrane</keyword>
<sequence length="220" mass="22568">MTPPGHPPETVPSSQPQSRGCATAAVIGAAVLLLSAAGGAAWYVLTRENPETGVYDAAPACEVGETEALDARVPERELTLEESVGGAADPFGQGRQCRWATPGGEGESVPATATLVMVAAPNPGGVVTAQENFQATTSAQNAFPVDDLGDQAVAWIDAGGYTTACVAVRVSNLYLESCHSAAAGYDGRVPADEERVTAGAEEIARATVDALPEEITREED</sequence>
<dbReference type="STRING" id="758803.SAMN05421803_110144"/>
<reference evidence="2 3" key="1">
    <citation type="submission" date="2016-11" db="EMBL/GenBank/DDBJ databases">
        <authorList>
            <person name="Jaros S."/>
            <person name="Januszkiewicz K."/>
            <person name="Wedrychowicz H."/>
        </authorList>
    </citation>
    <scope>NUCLEOTIDE SEQUENCE [LARGE SCALE GENOMIC DNA]</scope>
    <source>
        <strain evidence="2 3">CGMCC 4.5723</strain>
    </source>
</reference>
<dbReference type="AlphaFoldDB" id="A0A1M6MP91"/>
<keyword evidence="1" id="KW-1133">Transmembrane helix</keyword>